<evidence type="ECO:0000256" key="12">
    <source>
        <dbReference type="ARBA" id="ARBA00023180"/>
    </source>
</evidence>
<dbReference type="CDD" id="cd06186">
    <property type="entry name" value="NOX_Duox_like_FAD_NADP"/>
    <property type="match status" value="1"/>
</dbReference>
<evidence type="ECO:0000259" key="15">
    <source>
        <dbReference type="PROSITE" id="PS51384"/>
    </source>
</evidence>
<protein>
    <recommendedName>
        <fullName evidence="3">ferric-chelate reductase (NADPH)</fullName>
        <ecNumber evidence="3">1.16.1.9</ecNumber>
    </recommendedName>
</protein>
<dbReference type="InterPro" id="IPR017927">
    <property type="entry name" value="FAD-bd_FR_type"/>
</dbReference>
<reference evidence="16" key="2">
    <citation type="journal article" date="2023" name="IMA Fungus">
        <title>Comparative genomic study of the Penicillium genus elucidates a diverse pangenome and 15 lateral gene transfer events.</title>
        <authorList>
            <person name="Petersen C."/>
            <person name="Sorensen T."/>
            <person name="Nielsen M.R."/>
            <person name="Sondergaard T.E."/>
            <person name="Sorensen J.L."/>
            <person name="Fitzpatrick D.A."/>
            <person name="Frisvad J.C."/>
            <person name="Nielsen K.L."/>
        </authorList>
    </citation>
    <scope>NUCLEOTIDE SEQUENCE</scope>
    <source>
        <strain evidence="16">IBT 21472</strain>
    </source>
</reference>
<dbReference type="PANTHER" id="PTHR32361">
    <property type="entry name" value="FERRIC/CUPRIC REDUCTASE TRANSMEMBRANE COMPONENT"/>
    <property type="match status" value="1"/>
</dbReference>
<evidence type="ECO:0000256" key="6">
    <source>
        <dbReference type="ARBA" id="ARBA00022692"/>
    </source>
</evidence>
<dbReference type="Proteomes" id="UP001147746">
    <property type="component" value="Unassembled WGS sequence"/>
</dbReference>
<evidence type="ECO:0000256" key="4">
    <source>
        <dbReference type="ARBA" id="ARBA00022448"/>
    </source>
</evidence>
<keyword evidence="10" id="KW-0406">Ion transport</keyword>
<feature type="transmembrane region" description="Helical" evidence="14">
    <location>
        <begin position="258"/>
        <end position="276"/>
    </location>
</feature>
<feature type="transmembrane region" description="Helical" evidence="14">
    <location>
        <begin position="198"/>
        <end position="218"/>
    </location>
</feature>
<keyword evidence="17" id="KW-1185">Reference proteome</keyword>
<dbReference type="SUPFAM" id="SSF52343">
    <property type="entry name" value="Ferredoxin reductase-like, C-terminal NADP-linked domain"/>
    <property type="match status" value="1"/>
</dbReference>
<keyword evidence="12" id="KW-0325">Glycoprotein</keyword>
<evidence type="ECO:0000256" key="9">
    <source>
        <dbReference type="ARBA" id="ARBA00023002"/>
    </source>
</evidence>
<evidence type="ECO:0000256" key="3">
    <source>
        <dbReference type="ARBA" id="ARBA00012668"/>
    </source>
</evidence>
<dbReference type="InterPro" id="IPR013112">
    <property type="entry name" value="FAD-bd_8"/>
</dbReference>
<dbReference type="Pfam" id="PF08022">
    <property type="entry name" value="FAD_binding_8"/>
    <property type="match status" value="1"/>
</dbReference>
<evidence type="ECO:0000256" key="14">
    <source>
        <dbReference type="SAM" id="Phobius"/>
    </source>
</evidence>
<dbReference type="Pfam" id="PF08030">
    <property type="entry name" value="NAD_binding_6"/>
    <property type="match status" value="1"/>
</dbReference>
<evidence type="ECO:0000256" key="8">
    <source>
        <dbReference type="ARBA" id="ARBA00022989"/>
    </source>
</evidence>
<dbReference type="GO" id="GO:0005886">
    <property type="term" value="C:plasma membrane"/>
    <property type="evidence" value="ECO:0007669"/>
    <property type="project" value="UniProtKB-SubCell"/>
</dbReference>
<feature type="domain" description="FAD-binding FR-type" evidence="15">
    <location>
        <begin position="251"/>
        <end position="435"/>
    </location>
</feature>
<dbReference type="EMBL" id="JAPZBO010000008">
    <property type="protein sequence ID" value="KAJ5307107.1"/>
    <property type="molecule type" value="Genomic_DNA"/>
</dbReference>
<dbReference type="Gene3D" id="3.40.50.80">
    <property type="entry name" value="Nucleotide-binding domain of ferredoxin-NADP reductase (FNR) module"/>
    <property type="match status" value="1"/>
</dbReference>
<dbReference type="EC" id="1.16.1.9" evidence="3"/>
<name>A0A9W9PQF2_9EURO</name>
<dbReference type="InterPro" id="IPR013130">
    <property type="entry name" value="Fe3_Rdtase_TM_dom"/>
</dbReference>
<evidence type="ECO:0000256" key="5">
    <source>
        <dbReference type="ARBA" id="ARBA00022475"/>
    </source>
</evidence>
<dbReference type="InterPro" id="IPR039261">
    <property type="entry name" value="FNR_nucleotide-bd"/>
</dbReference>
<evidence type="ECO:0000256" key="10">
    <source>
        <dbReference type="ARBA" id="ARBA00023065"/>
    </source>
</evidence>
<dbReference type="GO" id="GO:0052851">
    <property type="term" value="F:ferric-chelate reductase (NADPH) activity"/>
    <property type="evidence" value="ECO:0007669"/>
    <property type="project" value="UniProtKB-EC"/>
</dbReference>
<keyword evidence="4" id="KW-0813">Transport</keyword>
<feature type="transmembrane region" description="Helical" evidence="14">
    <location>
        <begin position="158"/>
        <end position="177"/>
    </location>
</feature>
<evidence type="ECO:0000256" key="2">
    <source>
        <dbReference type="ARBA" id="ARBA00006278"/>
    </source>
</evidence>
<keyword evidence="5" id="KW-1003">Cell membrane</keyword>
<comment type="subcellular location">
    <subcellularLocation>
        <location evidence="1">Cell membrane</location>
        <topology evidence="1">Multi-pass membrane protein</topology>
    </subcellularLocation>
</comment>
<keyword evidence="7" id="KW-0249">Electron transport</keyword>
<dbReference type="GO" id="GO:0006826">
    <property type="term" value="P:iron ion transport"/>
    <property type="evidence" value="ECO:0007669"/>
    <property type="project" value="UniProtKB-ARBA"/>
</dbReference>
<evidence type="ECO:0000313" key="16">
    <source>
        <dbReference type="EMBL" id="KAJ5307107.1"/>
    </source>
</evidence>
<feature type="transmembrane region" description="Helical" evidence="14">
    <location>
        <begin position="288"/>
        <end position="309"/>
    </location>
</feature>
<keyword evidence="6 14" id="KW-0812">Transmembrane</keyword>
<dbReference type="AlphaFoldDB" id="A0A9W9PQF2"/>
<dbReference type="SUPFAM" id="SSF63380">
    <property type="entry name" value="Riboflavin synthase domain-like"/>
    <property type="match status" value="1"/>
</dbReference>
<evidence type="ECO:0000256" key="1">
    <source>
        <dbReference type="ARBA" id="ARBA00004651"/>
    </source>
</evidence>
<evidence type="ECO:0000256" key="13">
    <source>
        <dbReference type="ARBA" id="ARBA00048483"/>
    </source>
</evidence>
<comment type="catalytic activity">
    <reaction evidence="13">
        <text>2 a Fe(II)-siderophore + NADP(+) + H(+) = 2 a Fe(III)-siderophore + NADPH</text>
        <dbReference type="Rhea" id="RHEA:28795"/>
        <dbReference type="Rhea" id="RHEA-COMP:11342"/>
        <dbReference type="Rhea" id="RHEA-COMP:11344"/>
        <dbReference type="ChEBI" id="CHEBI:15378"/>
        <dbReference type="ChEBI" id="CHEBI:29033"/>
        <dbReference type="ChEBI" id="CHEBI:29034"/>
        <dbReference type="ChEBI" id="CHEBI:57783"/>
        <dbReference type="ChEBI" id="CHEBI:58349"/>
        <dbReference type="EC" id="1.16.1.9"/>
    </reaction>
</comment>
<comment type="caution">
    <text evidence="16">The sequence shown here is derived from an EMBL/GenBank/DDBJ whole genome shotgun (WGS) entry which is preliminary data.</text>
</comment>
<proteinExistence type="inferred from homology"/>
<organism evidence="16 17">
    <name type="scientific">Penicillium atrosanguineum</name>
    <dbReference type="NCBI Taxonomy" id="1132637"/>
    <lineage>
        <taxon>Eukaryota</taxon>
        <taxon>Fungi</taxon>
        <taxon>Dikarya</taxon>
        <taxon>Ascomycota</taxon>
        <taxon>Pezizomycotina</taxon>
        <taxon>Eurotiomycetes</taxon>
        <taxon>Eurotiomycetidae</taxon>
        <taxon>Eurotiales</taxon>
        <taxon>Aspergillaceae</taxon>
        <taxon>Penicillium</taxon>
    </lineage>
</organism>
<feature type="transmembrane region" description="Helical" evidence="14">
    <location>
        <begin position="118"/>
        <end position="138"/>
    </location>
</feature>
<dbReference type="PANTHER" id="PTHR32361:SF9">
    <property type="entry name" value="FERRIC REDUCTASE TRANSMEMBRANE COMPONENT 3-RELATED"/>
    <property type="match status" value="1"/>
</dbReference>
<dbReference type="Pfam" id="PF01794">
    <property type="entry name" value="Ferric_reduct"/>
    <property type="match status" value="1"/>
</dbReference>
<feature type="transmembrane region" description="Helical" evidence="14">
    <location>
        <begin position="234"/>
        <end position="251"/>
    </location>
</feature>
<gene>
    <name evidence="16" type="ORF">N7476_007763</name>
</gene>
<feature type="transmembrane region" description="Helical" evidence="14">
    <location>
        <begin position="49"/>
        <end position="67"/>
    </location>
</feature>
<keyword evidence="11 14" id="KW-0472">Membrane</keyword>
<dbReference type="InterPro" id="IPR051410">
    <property type="entry name" value="Ferric/Cupric_Reductase"/>
</dbReference>
<dbReference type="SFLD" id="SFLDG01168">
    <property type="entry name" value="Ferric_reductase_subgroup_(FRE"/>
    <property type="match status" value="1"/>
</dbReference>
<comment type="similarity">
    <text evidence="2">Belongs to the ferric reductase (FRE) family.</text>
</comment>
<dbReference type="OrthoDB" id="3944240at2759"/>
<evidence type="ECO:0000313" key="17">
    <source>
        <dbReference type="Proteomes" id="UP001147746"/>
    </source>
</evidence>
<dbReference type="InterPro" id="IPR017938">
    <property type="entry name" value="Riboflavin_synthase-like_b-brl"/>
</dbReference>
<evidence type="ECO:0000256" key="11">
    <source>
        <dbReference type="ARBA" id="ARBA00023136"/>
    </source>
</evidence>
<sequence length="659" mass="72454">MDMDSSMSGGPGLTDAGLDMSNYTVASDFLAALLDDTTLQQTDYAIARAFWYGIVIVIALAGIVNWTQWALLKLRLRAAAANRPRPTSPSNPVTSFLAGCTAVVREIAYHQIAPPNSWLRIPAVGSILLILMYFGYIMGLQFFDWDYPGAQYWQAQGIRAGWLTIAQFPLLLLLAGKQNLIGYAVGVSYERLQILHRWVARVMLLTATIHGGVQAYGWNKYGVMKLEIDTDSCFSTWMILLWLVFSATAPIRNWRYEIFVIQHIITFIGLVVAIFYHLPSTALSSRIYAWIGVGVFVFDRFVRTLIYVFNNMRPAKSVLQSLPGDVTKVQITSSRIKNWSPGQHVFLSLPNLGLGQSHPATILSIPSSHENKLVFILRAHKGFTQRLLRSAKSSSTDLSLAIGDKEEANRQNTLEIKEEEYVSLIGGPYGGSHSDFAAFDTVFLIAGSTGATFTLPVLLDIAARSAKQKLPVRKVVFAWVIRTVQCIEWISNELQQATNLLIDNGVEIEVRLFVTCEVDPGEKATKKAGCKCRNIEGPCCCCDLDTEKPKDNSSTFNTSSSDDPDIESSQFVRLGQCHADTSTSLPLACCTVESGRPQLKALLWDLLDHARGETGVAVCGSPGLVSSVRNTVATVSEQRGSCKGTGAEGIYLHAEGFAW</sequence>
<dbReference type="GO" id="GO:0006879">
    <property type="term" value="P:intracellular iron ion homeostasis"/>
    <property type="evidence" value="ECO:0007669"/>
    <property type="project" value="TreeGrafter"/>
</dbReference>
<reference evidence="16" key="1">
    <citation type="submission" date="2022-12" db="EMBL/GenBank/DDBJ databases">
        <authorList>
            <person name="Petersen C."/>
        </authorList>
    </citation>
    <scope>NUCLEOTIDE SEQUENCE</scope>
    <source>
        <strain evidence="16">IBT 21472</strain>
    </source>
</reference>
<keyword evidence="8 14" id="KW-1133">Transmembrane helix</keyword>
<keyword evidence="9" id="KW-0560">Oxidoreductase</keyword>
<accession>A0A9W9PQF2</accession>
<dbReference type="PROSITE" id="PS51384">
    <property type="entry name" value="FAD_FR"/>
    <property type="match status" value="1"/>
</dbReference>
<evidence type="ECO:0000256" key="7">
    <source>
        <dbReference type="ARBA" id="ARBA00022982"/>
    </source>
</evidence>
<dbReference type="GO" id="GO:0015677">
    <property type="term" value="P:copper ion import"/>
    <property type="evidence" value="ECO:0007669"/>
    <property type="project" value="TreeGrafter"/>
</dbReference>
<dbReference type="InterPro" id="IPR013121">
    <property type="entry name" value="Fe_red_NAD-bd_6"/>
</dbReference>
<dbReference type="SFLD" id="SFLDS00052">
    <property type="entry name" value="Ferric_Reductase_Domain"/>
    <property type="match status" value="1"/>
</dbReference>